<evidence type="ECO:0000313" key="6">
    <source>
        <dbReference type="Proteomes" id="UP001156102"/>
    </source>
</evidence>
<reference evidence="5" key="1">
    <citation type="submission" date="2022-07" db="EMBL/GenBank/DDBJ databases">
        <authorList>
            <person name="Li W.-J."/>
            <person name="Deng Q.-Q."/>
        </authorList>
    </citation>
    <scope>NUCLEOTIDE SEQUENCE</scope>
    <source>
        <strain evidence="5">SYSU M60031</strain>
    </source>
</reference>
<feature type="domain" description="Glycosyltransferase 61 catalytic" evidence="4">
    <location>
        <begin position="93"/>
        <end position="264"/>
    </location>
</feature>
<accession>A0AA41X418</accession>
<evidence type="ECO:0000313" key="5">
    <source>
        <dbReference type="EMBL" id="MCP8968347.1"/>
    </source>
</evidence>
<evidence type="ECO:0000256" key="3">
    <source>
        <dbReference type="ARBA" id="ARBA00023180"/>
    </source>
</evidence>
<comment type="caution">
    <text evidence="5">The sequence shown here is derived from an EMBL/GenBank/DDBJ whole genome shotgun (WGS) entry which is preliminary data.</text>
</comment>
<dbReference type="AlphaFoldDB" id="A0AA41X418"/>
<dbReference type="InterPro" id="IPR007657">
    <property type="entry name" value="Glycosyltransferase_61"/>
</dbReference>
<proteinExistence type="predicted"/>
<evidence type="ECO:0000256" key="2">
    <source>
        <dbReference type="ARBA" id="ARBA00022679"/>
    </source>
</evidence>
<keyword evidence="1" id="KW-0328">Glycosyltransferase</keyword>
<dbReference type="Pfam" id="PF04577">
    <property type="entry name" value="Glyco_transf_61"/>
    <property type="match status" value="1"/>
</dbReference>
<name>A0AA41X418_9BACI</name>
<sequence>MQPKSIYPAMHWLFRDGSKGTMPPSTIAVVQNGRAVGSHGSIMTDDNHLIFELSHEYVPHPEQHSILQKNDVPDPEWHGDSIAVLTSSVADYYYHWLFDVIARLHMLEAAGIPYNKLLLNMKGNRPFQQETLALLGIDQSRILTCHEHLHLQAHKLIVPSIVGYLGHMPKWTCRYLRSRFLPYSRKVFGYEKIYIKRKYARHRRVINEDEVAAFLEQRGFRTVVLEELSVVEQMNIFASAEVVVAPHGGGLTNLVFCSPRTKVIEFFAPNYINGLYWVLSNHVDLDYYYLFGEGDHPPDYVYPAYVWEDIQVDMQKLKDTLQLAGI</sequence>
<keyword evidence="3" id="KW-0325">Glycoprotein</keyword>
<keyword evidence="6" id="KW-1185">Reference proteome</keyword>
<gene>
    <name evidence="5" type="ORF">NK662_07300</name>
</gene>
<dbReference type="GO" id="GO:0016757">
    <property type="term" value="F:glycosyltransferase activity"/>
    <property type="evidence" value="ECO:0007669"/>
    <property type="project" value="UniProtKB-KW"/>
</dbReference>
<organism evidence="5 6">
    <name type="scientific">Ectobacillus ponti</name>
    <dbReference type="NCBI Taxonomy" id="2961894"/>
    <lineage>
        <taxon>Bacteria</taxon>
        <taxon>Bacillati</taxon>
        <taxon>Bacillota</taxon>
        <taxon>Bacilli</taxon>
        <taxon>Bacillales</taxon>
        <taxon>Bacillaceae</taxon>
        <taxon>Ectobacillus</taxon>
    </lineage>
</organism>
<protein>
    <submittedName>
        <fullName evidence="5">Glycosyltransferase family 61 protein</fullName>
    </submittedName>
</protein>
<dbReference type="Proteomes" id="UP001156102">
    <property type="component" value="Unassembled WGS sequence"/>
</dbReference>
<dbReference type="EMBL" id="JANCLT010000003">
    <property type="protein sequence ID" value="MCP8968347.1"/>
    <property type="molecule type" value="Genomic_DNA"/>
</dbReference>
<keyword evidence="2" id="KW-0808">Transferase</keyword>
<dbReference type="PANTHER" id="PTHR20961">
    <property type="entry name" value="GLYCOSYLTRANSFERASE"/>
    <property type="match status" value="1"/>
</dbReference>
<dbReference type="InterPro" id="IPR049625">
    <property type="entry name" value="Glyco_transf_61_cat"/>
</dbReference>
<evidence type="ECO:0000259" key="4">
    <source>
        <dbReference type="Pfam" id="PF04577"/>
    </source>
</evidence>
<dbReference type="RefSeq" id="WP_254758261.1">
    <property type="nucleotide sequence ID" value="NZ_JANCLT010000003.1"/>
</dbReference>
<evidence type="ECO:0000256" key="1">
    <source>
        <dbReference type="ARBA" id="ARBA00022676"/>
    </source>
</evidence>